<evidence type="ECO:0000313" key="5">
    <source>
        <dbReference type="EMBL" id="TQD43730.1"/>
    </source>
</evidence>
<dbReference type="EMBL" id="VICB01000005">
    <property type="protein sequence ID" value="TQD43730.1"/>
    <property type="molecule type" value="Genomic_DNA"/>
</dbReference>
<dbReference type="PANTHER" id="PTHR45947:SF3">
    <property type="entry name" value="SULFOQUINOVOSYL TRANSFERASE SQD2"/>
    <property type="match status" value="1"/>
</dbReference>
<comment type="caution">
    <text evidence="5">The sequence shown here is derived from an EMBL/GenBank/DDBJ whole genome shotgun (WGS) entry which is preliminary data.</text>
</comment>
<feature type="domain" description="Glycosyl transferase family 1" evidence="3">
    <location>
        <begin position="235"/>
        <end position="387"/>
    </location>
</feature>
<reference evidence="5 6" key="1">
    <citation type="submission" date="2019-06" db="EMBL/GenBank/DDBJ databases">
        <title>Draft genome sequence of Actinomyces johnsonii CCUG 34287T.</title>
        <authorList>
            <person name="Salva-Serra F."/>
            <person name="Cardew S."/>
            <person name="Moore E."/>
        </authorList>
    </citation>
    <scope>NUCLEOTIDE SEQUENCE [LARGE SCALE GENOMIC DNA]</scope>
    <source>
        <strain evidence="5 6">CCUG 34287</strain>
    </source>
</reference>
<gene>
    <name evidence="5" type="ORF">FK256_05360</name>
</gene>
<dbReference type="GO" id="GO:1901137">
    <property type="term" value="P:carbohydrate derivative biosynthetic process"/>
    <property type="evidence" value="ECO:0007669"/>
    <property type="project" value="UniProtKB-ARBA"/>
</dbReference>
<accession>A0A508A113</accession>
<protein>
    <submittedName>
        <fullName evidence="5">Glycosyltransferase family 4 protein</fullName>
    </submittedName>
</protein>
<dbReference type="Proteomes" id="UP000319010">
    <property type="component" value="Unassembled WGS sequence"/>
</dbReference>
<dbReference type="GO" id="GO:0016757">
    <property type="term" value="F:glycosyltransferase activity"/>
    <property type="evidence" value="ECO:0007669"/>
    <property type="project" value="UniProtKB-KW"/>
</dbReference>
<dbReference type="AlphaFoldDB" id="A0A508A113"/>
<name>A0A508A113_9ACTO</name>
<sequence>MSVMRIAFFIDDYLPSVHGVATSTATFRAALERMGHEVYIVAPKAEGYEETDDHVIRLPSSRYYVFDSREVATIYPGLARRFDAYDFDIVHSQTQFSLGVLAHWVSKRQNIPHVTTIHTLYTELIDDYPLAVLSGLLALSVAFPVALKSLPVLPRPHRDSIKHLNKRDMKTALSRQGWRLTAAFANKCDACLSPSQHLAQILINDGGLTAPCMVLPNGLDSSRYRRARAVDSPVAKAPGEKIIICVARLSPEKRQMTLVEAMPHLAGMPVKLVLVGPGPSQEELGRRAEELGVADRVVIAGKRSPEEVAVLLKQADVFSLASYHFDNQPMVFLEAAASGLPIVYCDERMTECLTERNAILTDGIEGEDFARVFASLLSDDARLAELSDGALETARQFDSETMTKRLIDLYTELLASRSEKQPAPADQ</sequence>
<evidence type="ECO:0000313" key="6">
    <source>
        <dbReference type="Proteomes" id="UP000319010"/>
    </source>
</evidence>
<dbReference type="SUPFAM" id="SSF53756">
    <property type="entry name" value="UDP-Glycosyltransferase/glycogen phosphorylase"/>
    <property type="match status" value="1"/>
</dbReference>
<dbReference type="Pfam" id="PF00534">
    <property type="entry name" value="Glycos_transf_1"/>
    <property type="match status" value="1"/>
</dbReference>
<proteinExistence type="predicted"/>
<feature type="domain" description="Glycosyltransferase subfamily 4-like N-terminal" evidence="4">
    <location>
        <begin position="18"/>
        <end position="223"/>
    </location>
</feature>
<dbReference type="InterPro" id="IPR028098">
    <property type="entry name" value="Glyco_trans_4-like_N"/>
</dbReference>
<evidence type="ECO:0000259" key="3">
    <source>
        <dbReference type="Pfam" id="PF00534"/>
    </source>
</evidence>
<organism evidence="5 6">
    <name type="scientific">Actinomyces johnsonii</name>
    <dbReference type="NCBI Taxonomy" id="544581"/>
    <lineage>
        <taxon>Bacteria</taxon>
        <taxon>Bacillati</taxon>
        <taxon>Actinomycetota</taxon>
        <taxon>Actinomycetes</taxon>
        <taxon>Actinomycetales</taxon>
        <taxon>Actinomycetaceae</taxon>
        <taxon>Actinomyces</taxon>
    </lineage>
</organism>
<dbReference type="Gene3D" id="3.40.50.2000">
    <property type="entry name" value="Glycogen Phosphorylase B"/>
    <property type="match status" value="2"/>
</dbReference>
<keyword evidence="1" id="KW-0328">Glycosyltransferase</keyword>
<dbReference type="RefSeq" id="WP_021606392.1">
    <property type="nucleotide sequence ID" value="NZ_JASPFB010000002.1"/>
</dbReference>
<keyword evidence="2 5" id="KW-0808">Transferase</keyword>
<dbReference type="InterPro" id="IPR050194">
    <property type="entry name" value="Glycosyltransferase_grp1"/>
</dbReference>
<dbReference type="InterPro" id="IPR001296">
    <property type="entry name" value="Glyco_trans_1"/>
</dbReference>
<evidence type="ECO:0000256" key="1">
    <source>
        <dbReference type="ARBA" id="ARBA00022676"/>
    </source>
</evidence>
<dbReference type="Pfam" id="PF13439">
    <property type="entry name" value="Glyco_transf_4"/>
    <property type="match status" value="1"/>
</dbReference>
<evidence type="ECO:0000256" key="2">
    <source>
        <dbReference type="ARBA" id="ARBA00022679"/>
    </source>
</evidence>
<dbReference type="PANTHER" id="PTHR45947">
    <property type="entry name" value="SULFOQUINOVOSYL TRANSFERASE SQD2"/>
    <property type="match status" value="1"/>
</dbReference>
<evidence type="ECO:0000259" key="4">
    <source>
        <dbReference type="Pfam" id="PF13439"/>
    </source>
</evidence>